<keyword evidence="2" id="KW-0812">Transmembrane</keyword>
<keyword evidence="2" id="KW-0472">Membrane</keyword>
<dbReference type="InterPro" id="IPR025194">
    <property type="entry name" value="RodZ-like_C"/>
</dbReference>
<dbReference type="Pfam" id="PF13413">
    <property type="entry name" value="HTH_25"/>
    <property type="match status" value="1"/>
</dbReference>
<feature type="domain" description="Cytoskeleton protein RodZ-like C-terminal" evidence="3">
    <location>
        <begin position="253"/>
        <end position="324"/>
    </location>
</feature>
<dbReference type="Gene3D" id="1.10.260.40">
    <property type="entry name" value="lambda repressor-like DNA-binding domains"/>
    <property type="match status" value="1"/>
</dbReference>
<dbReference type="KEGG" id="cjap:GWK36_04850"/>
<dbReference type="GO" id="GO:0003677">
    <property type="term" value="F:DNA binding"/>
    <property type="evidence" value="ECO:0007669"/>
    <property type="project" value="InterPro"/>
</dbReference>
<dbReference type="RefSeq" id="WP_166270190.1">
    <property type="nucleotide sequence ID" value="NZ_CP048029.1"/>
</dbReference>
<gene>
    <name evidence="4" type="ORF">GWK36_04850</name>
</gene>
<organism evidence="4 5">
    <name type="scientific">Caldichromatium japonicum</name>
    <dbReference type="NCBI Taxonomy" id="2699430"/>
    <lineage>
        <taxon>Bacteria</taxon>
        <taxon>Pseudomonadati</taxon>
        <taxon>Pseudomonadota</taxon>
        <taxon>Gammaproteobacteria</taxon>
        <taxon>Chromatiales</taxon>
        <taxon>Chromatiaceae</taxon>
        <taxon>Caldichromatium</taxon>
    </lineage>
</organism>
<feature type="region of interest" description="Disordered" evidence="1">
    <location>
        <begin position="144"/>
        <end position="181"/>
    </location>
</feature>
<dbReference type="AlphaFoldDB" id="A0A6G7VBM8"/>
<proteinExistence type="predicted"/>
<evidence type="ECO:0000256" key="1">
    <source>
        <dbReference type="SAM" id="MobiDB-lite"/>
    </source>
</evidence>
<dbReference type="InterPro" id="IPR050400">
    <property type="entry name" value="Bact_Cytoskel_RodZ"/>
</dbReference>
<dbReference type="Pfam" id="PF13464">
    <property type="entry name" value="RodZ_C"/>
    <property type="match status" value="1"/>
</dbReference>
<dbReference type="Proteomes" id="UP000502699">
    <property type="component" value="Chromosome"/>
</dbReference>
<accession>A0A6G7VBM8</accession>
<evidence type="ECO:0000313" key="4">
    <source>
        <dbReference type="EMBL" id="QIK37421.1"/>
    </source>
</evidence>
<keyword evidence="5" id="KW-1185">Reference proteome</keyword>
<dbReference type="EMBL" id="CP048029">
    <property type="protein sequence ID" value="QIK37421.1"/>
    <property type="molecule type" value="Genomic_DNA"/>
</dbReference>
<keyword evidence="2" id="KW-1133">Transmembrane helix</keyword>
<reference evidence="5" key="1">
    <citation type="submission" date="2020-01" db="EMBL/GenBank/DDBJ databases">
        <title>Caldichromatium gen. nov., sp. nov., a thermophilic purple sulfur bacterium member of the family Chromatiaceae isolated from Nakabusa hot spring, Japan.</title>
        <authorList>
            <person name="Saini M.K."/>
            <person name="Hanada S."/>
            <person name="Tank M."/>
        </authorList>
    </citation>
    <scope>NUCLEOTIDE SEQUENCE [LARGE SCALE GENOMIC DNA]</scope>
    <source>
        <strain evidence="5">No.7</strain>
    </source>
</reference>
<evidence type="ECO:0000313" key="5">
    <source>
        <dbReference type="Proteomes" id="UP000502699"/>
    </source>
</evidence>
<name>A0A6G7VBM8_9GAMM</name>
<dbReference type="PANTHER" id="PTHR34475:SF1">
    <property type="entry name" value="CYTOSKELETON PROTEIN RODZ"/>
    <property type="match status" value="1"/>
</dbReference>
<feature type="compositionally biased region" description="Low complexity" evidence="1">
    <location>
        <begin position="146"/>
        <end position="168"/>
    </location>
</feature>
<evidence type="ECO:0000256" key="2">
    <source>
        <dbReference type="SAM" id="Phobius"/>
    </source>
</evidence>
<feature type="transmembrane region" description="Helical" evidence="2">
    <location>
        <begin position="112"/>
        <end position="133"/>
    </location>
</feature>
<protein>
    <submittedName>
        <fullName evidence="4">Helix-turn-helix domain-containing protein</fullName>
    </submittedName>
</protein>
<dbReference type="PANTHER" id="PTHR34475">
    <property type="match status" value="1"/>
</dbReference>
<evidence type="ECO:0000259" key="3">
    <source>
        <dbReference type="Pfam" id="PF13464"/>
    </source>
</evidence>
<dbReference type="InterPro" id="IPR010982">
    <property type="entry name" value="Lambda_DNA-bd_dom_sf"/>
</dbReference>
<sequence length="339" mass="36294">MPVEDTARFETHETPGRQLRALREVRKLDIDRVAAQLHLHRQVVELIEGDQYDRLPAPVFVIGYIKNYARLLGVDPTPMIAAYRALVPPSEPTLIQPASEGRSTKHPDMSIYWVWAVVLLFAGFAAGGGVLWLRGQGNQSHAFSWQTAQQTSSAAAPQAPAAEQAAPVIPAPPETIPLRELTRTATTNPTPLTLPEPIPQAQVVTAVSPAPSPTVVPETDNEDEADVPAATLPAQHTAPQSPAQDSAGGSELVFEFTGTSWLDVRGADGKSILSGKMQAGDRRVVQGKPPYKIVVGNASVTQLKVGGQPYDLKANARGNVARFSLDPLQPTSTQSIGRP</sequence>